<organism evidence="1">
    <name type="scientific">Eiseniibacteriota bacterium</name>
    <dbReference type="NCBI Taxonomy" id="2212470"/>
    <lineage>
        <taxon>Bacteria</taxon>
        <taxon>Candidatus Eiseniibacteriota</taxon>
    </lineage>
</organism>
<name>A0A832HZQ4_UNCEI</name>
<protein>
    <submittedName>
        <fullName evidence="1">Zinc ABC transporter substrate-binding protein</fullName>
    </submittedName>
</protein>
<accession>A0A832HZQ4</accession>
<dbReference type="InterPro" id="IPR006127">
    <property type="entry name" value="ZnuA-like"/>
</dbReference>
<dbReference type="PANTHER" id="PTHR42953">
    <property type="entry name" value="HIGH-AFFINITY ZINC UPTAKE SYSTEM PROTEIN ZNUA-RELATED"/>
    <property type="match status" value="1"/>
</dbReference>
<dbReference type="Gene3D" id="3.40.50.1980">
    <property type="entry name" value="Nitrogenase molybdenum iron protein domain"/>
    <property type="match status" value="2"/>
</dbReference>
<comment type="caution">
    <text evidence="1">The sequence shown here is derived from an EMBL/GenBank/DDBJ whole genome shotgun (WGS) entry which is preliminary data.</text>
</comment>
<sequence>MGIRFVRLPSPRRAAAAGGRAPSAPRGGACAAAARCAARALIAACAAAASGAAAPAEAARLRVAASTTDLASIAASVGGGRIEAFAIARPTADVHRVEALPSHMVRVSRARVYLKVGLGLDQWADAVIDGSRNARLEVVDCSRGVRVLEKPAGRVDYAMGDVHPGNPHYWLDPRNGAVVARTVAEALARVDPEGAAGYRARAAEFAEACAAAWTRERAHAEAMGIRTVFTYHRSWTYFADAFGFEIAGTVEPVPGIPPTARHLASLVEVARRRGVPVLIREPYFSGEAGRFLARQAGVREVIAAASCADAAPGSYLAHIDAVLAAIDPASAGKGHP</sequence>
<dbReference type="GO" id="GO:0030001">
    <property type="term" value="P:metal ion transport"/>
    <property type="evidence" value="ECO:0007669"/>
    <property type="project" value="InterPro"/>
</dbReference>
<dbReference type="Pfam" id="PF01297">
    <property type="entry name" value="ZnuA"/>
    <property type="match status" value="1"/>
</dbReference>
<dbReference type="PRINTS" id="PR00691">
    <property type="entry name" value="ADHESINB"/>
</dbReference>
<dbReference type="EMBL" id="DSQF01000004">
    <property type="protein sequence ID" value="HGZ42362.1"/>
    <property type="molecule type" value="Genomic_DNA"/>
</dbReference>
<dbReference type="PANTHER" id="PTHR42953:SF2">
    <property type="entry name" value="ADHESION PROTEIN"/>
    <property type="match status" value="1"/>
</dbReference>
<dbReference type="GO" id="GO:0007155">
    <property type="term" value="P:cell adhesion"/>
    <property type="evidence" value="ECO:0007669"/>
    <property type="project" value="InterPro"/>
</dbReference>
<evidence type="ECO:0000313" key="1">
    <source>
        <dbReference type="EMBL" id="HGZ42362.1"/>
    </source>
</evidence>
<dbReference type="AlphaFoldDB" id="A0A832HZQ4"/>
<reference evidence="1" key="1">
    <citation type="journal article" date="2020" name="mSystems">
        <title>Genome- and Community-Level Interaction Insights into Carbon Utilization and Element Cycling Functions of Hydrothermarchaeota in Hydrothermal Sediment.</title>
        <authorList>
            <person name="Zhou Z."/>
            <person name="Liu Y."/>
            <person name="Xu W."/>
            <person name="Pan J."/>
            <person name="Luo Z.H."/>
            <person name="Li M."/>
        </authorList>
    </citation>
    <scope>NUCLEOTIDE SEQUENCE [LARGE SCALE GENOMIC DNA]</scope>
    <source>
        <strain evidence="1">SpSt-381</strain>
    </source>
</reference>
<gene>
    <name evidence="1" type="ORF">ENR23_02865</name>
</gene>
<dbReference type="GO" id="GO:0046872">
    <property type="term" value="F:metal ion binding"/>
    <property type="evidence" value="ECO:0007669"/>
    <property type="project" value="InterPro"/>
</dbReference>
<proteinExistence type="predicted"/>
<dbReference type="InterPro" id="IPR006129">
    <property type="entry name" value="AdhesinB"/>
</dbReference>
<dbReference type="InterPro" id="IPR050492">
    <property type="entry name" value="Bact_metal-bind_prot9"/>
</dbReference>
<dbReference type="SUPFAM" id="SSF53807">
    <property type="entry name" value="Helical backbone' metal receptor"/>
    <property type="match status" value="1"/>
</dbReference>